<gene>
    <name evidence="4" type="ORF">HR45_09080</name>
</gene>
<feature type="transmembrane region" description="Helical" evidence="2">
    <location>
        <begin position="478"/>
        <end position="495"/>
    </location>
</feature>
<evidence type="ECO:0000313" key="5">
    <source>
        <dbReference type="Proteomes" id="UP000029264"/>
    </source>
</evidence>
<feature type="transmembrane region" description="Helical" evidence="2">
    <location>
        <begin position="211"/>
        <end position="228"/>
    </location>
</feature>
<feature type="transmembrane region" description="Helical" evidence="2">
    <location>
        <begin position="127"/>
        <end position="149"/>
    </location>
</feature>
<feature type="region of interest" description="Disordered" evidence="1">
    <location>
        <begin position="928"/>
        <end position="947"/>
    </location>
</feature>
<dbReference type="RefSeq" id="WP_162180649.1">
    <property type="nucleotide sequence ID" value="NZ_JPEO01000005.1"/>
</dbReference>
<dbReference type="Gene3D" id="3.10.105.10">
    <property type="entry name" value="Dipeptide-binding Protein, Domain 3"/>
    <property type="match status" value="1"/>
</dbReference>
<keyword evidence="2" id="KW-1133">Transmembrane helix</keyword>
<proteinExistence type="predicted"/>
<dbReference type="Pfam" id="PF04069">
    <property type="entry name" value="OpuAC"/>
    <property type="match status" value="1"/>
</dbReference>
<feature type="transmembrane region" description="Helical" evidence="2">
    <location>
        <begin position="349"/>
        <end position="365"/>
    </location>
</feature>
<dbReference type="EMBL" id="JPEO01000005">
    <property type="protein sequence ID" value="KFZ37570.1"/>
    <property type="molecule type" value="Genomic_DNA"/>
</dbReference>
<feature type="transmembrane region" description="Helical" evidence="2">
    <location>
        <begin position="71"/>
        <end position="91"/>
    </location>
</feature>
<keyword evidence="2" id="KW-0472">Membrane</keyword>
<dbReference type="AlphaFoldDB" id="A0A094JCC5"/>
<feature type="compositionally biased region" description="Polar residues" evidence="1">
    <location>
        <begin position="937"/>
        <end position="947"/>
    </location>
</feature>
<feature type="transmembrane region" description="Helical" evidence="2">
    <location>
        <begin position="322"/>
        <end position="343"/>
    </location>
</feature>
<evidence type="ECO:0000256" key="1">
    <source>
        <dbReference type="SAM" id="MobiDB-lite"/>
    </source>
</evidence>
<dbReference type="eggNOG" id="COG2113">
    <property type="taxonomic scope" value="Bacteria"/>
</dbReference>
<comment type="caution">
    <text evidence="4">The sequence shown here is derived from an EMBL/GenBank/DDBJ whole genome shotgun (WGS) entry which is preliminary data.</text>
</comment>
<feature type="transmembrane region" description="Helical" evidence="2">
    <location>
        <begin position="97"/>
        <end position="115"/>
    </location>
</feature>
<dbReference type="GO" id="GO:0043190">
    <property type="term" value="C:ATP-binding cassette (ABC) transporter complex"/>
    <property type="evidence" value="ECO:0007669"/>
    <property type="project" value="InterPro"/>
</dbReference>
<dbReference type="SUPFAM" id="SSF53850">
    <property type="entry name" value="Periplasmic binding protein-like II"/>
    <property type="match status" value="1"/>
</dbReference>
<name>A0A094JCC5_9GAMM</name>
<evidence type="ECO:0000313" key="4">
    <source>
        <dbReference type="EMBL" id="KFZ37570.1"/>
    </source>
</evidence>
<reference evidence="4 5" key="1">
    <citation type="submission" date="2014-06" db="EMBL/GenBank/DDBJ databases">
        <title>Shewanella sp. YQH10.</title>
        <authorList>
            <person name="Liu Y."/>
            <person name="Zeng R."/>
        </authorList>
    </citation>
    <scope>NUCLEOTIDE SEQUENCE [LARGE SCALE GENOMIC DNA]</scope>
    <source>
        <strain evidence="4 5">YQH10</strain>
    </source>
</reference>
<sequence>MLMFVAIGLWMLYPPVVNYLVDKTSVFYVAAVAHSFAAVCTLLCVAVMLFHQRRALAKAVLTRDNLRKLSLPTLFSGILICANHLLLYAALSRSKDFDVIAILVFETWPILFFYIDSALRRNKRKIALSDYVFSGAAFAGFLVLTAPNIDMADWLLLDSPMLQTIGLAALGGLAMAVNCYFRMRCMDNWTAISANNGLNLSHFRCGLLTEAGVRTVAAPLLIMAFVLSGNEVPAVSGSSFLLLLFVGVAILALGSLLYDLSVFLSSNASISALWYLMPVGAVVILAVMQGRLLNQYEAVASVLIVSSNIFLGLRYPLRSSMLFLFVAVCSIGLWILFMPTAAINSYYDLLAVSTVFFVLLATFALDRTASLNREREGLLGDFSEQVIGVLEAQGNSASEQQYSSNIKQYVLGNLHSFLRAFKNLRQLAGNQQHLEQLKYEMLPQVKQDDGKRQQLLELFKIGDKLMTIESDRISPEEFVILILLGGTNVFFSLVFRPPTLSTGLFALIVGAAVIYLLLIIFERDKYVRIRHDHALVCRNLLSYLKPHPVAEAQQPQVSQTEQDIERVLNTRAGSVQNRSTAYWVFGVFAFLFVGFGYGFLFESLQQQRSYESSPLVASNSKPAPHEIHIALLDWPSAQIKSHILAEIINQHTELKASVVSMANEQVFRAMDEKDGIVDVHPDLWVENNSELIRRYVRAFGTVTLGEQASQAEQGLCYTDIGLPKQQSSLSYTQLLSKETAQKFDLDGDGLGDIWVGGQGWASVAIEKRRLAAYGLDKQYRFHVFDTDVMQMLLQRNNRQQLSSLFFCYYPDAVFRDQHVHFVQDKAFNKAAWAQIKQPPKDKLKSLGGSAWPNTEIRVAYRSSLAQQSDEVIKLLNHFQISNQQLVNMLAKMQSGQTAQQLAKQWVETHQDKVLSWLTGFELVSPSANITADEPSHGNPQDATGALQ</sequence>
<keyword evidence="2" id="KW-0812">Transmembrane</keyword>
<dbReference type="STRING" id="1515746.HR45_09080"/>
<feature type="transmembrane region" description="Helical" evidence="2">
    <location>
        <begin position="501"/>
        <end position="521"/>
    </location>
</feature>
<evidence type="ECO:0000256" key="2">
    <source>
        <dbReference type="SAM" id="Phobius"/>
    </source>
</evidence>
<feature type="transmembrane region" description="Helical" evidence="2">
    <location>
        <begin position="272"/>
        <end position="292"/>
    </location>
</feature>
<feature type="domain" description="ABC-type glycine betaine transport system substrate-binding" evidence="3">
    <location>
        <begin position="626"/>
        <end position="907"/>
    </location>
</feature>
<feature type="transmembrane region" description="Helical" evidence="2">
    <location>
        <begin position="28"/>
        <end position="50"/>
    </location>
</feature>
<dbReference type="GO" id="GO:0022857">
    <property type="term" value="F:transmembrane transporter activity"/>
    <property type="evidence" value="ECO:0007669"/>
    <property type="project" value="InterPro"/>
</dbReference>
<organism evidence="4 5">
    <name type="scientific">Shewanella mangrovi</name>
    <dbReference type="NCBI Taxonomy" id="1515746"/>
    <lineage>
        <taxon>Bacteria</taxon>
        <taxon>Pseudomonadati</taxon>
        <taxon>Pseudomonadota</taxon>
        <taxon>Gammaproteobacteria</taxon>
        <taxon>Alteromonadales</taxon>
        <taxon>Shewanellaceae</taxon>
        <taxon>Shewanella</taxon>
    </lineage>
</organism>
<feature type="transmembrane region" description="Helical" evidence="2">
    <location>
        <begin position="161"/>
        <end position="181"/>
    </location>
</feature>
<dbReference type="OrthoDB" id="9787902at2"/>
<dbReference type="Gene3D" id="3.40.190.100">
    <property type="entry name" value="Glycine betaine-binding periplasmic protein, domain 2"/>
    <property type="match status" value="1"/>
</dbReference>
<keyword evidence="5" id="KW-1185">Reference proteome</keyword>
<dbReference type="Proteomes" id="UP000029264">
    <property type="component" value="Unassembled WGS sequence"/>
</dbReference>
<protein>
    <recommendedName>
        <fullName evidence="3">ABC-type glycine betaine transport system substrate-binding domain-containing protein</fullName>
    </recommendedName>
</protein>
<feature type="transmembrane region" description="Helical" evidence="2">
    <location>
        <begin position="581"/>
        <end position="600"/>
    </location>
</feature>
<accession>A0A094JCC5</accession>
<dbReference type="InterPro" id="IPR007210">
    <property type="entry name" value="ABC_Gly_betaine_transp_sub-bd"/>
</dbReference>
<feature type="transmembrane region" description="Helical" evidence="2">
    <location>
        <begin position="298"/>
        <end position="315"/>
    </location>
</feature>
<evidence type="ECO:0000259" key="3">
    <source>
        <dbReference type="Pfam" id="PF04069"/>
    </source>
</evidence>
<feature type="transmembrane region" description="Helical" evidence="2">
    <location>
        <begin position="240"/>
        <end position="260"/>
    </location>
</feature>